<evidence type="ECO:0000313" key="2">
    <source>
        <dbReference type="EMBL" id="OEU12896.1"/>
    </source>
</evidence>
<feature type="transmembrane region" description="Helical" evidence="1">
    <location>
        <begin position="6"/>
        <end position="26"/>
    </location>
</feature>
<reference evidence="2 3" key="1">
    <citation type="submission" date="2016-09" db="EMBL/GenBank/DDBJ databases">
        <title>Extensive genetic diversity and differential bi-allelic expression allows diatom success in the polar Southern Ocean.</title>
        <authorList>
            <consortium name="DOE Joint Genome Institute"/>
            <person name="Mock T."/>
            <person name="Otillar R.P."/>
            <person name="Strauss J."/>
            <person name="Dupont C."/>
            <person name="Frickenhaus S."/>
            <person name="Maumus F."/>
            <person name="Mcmullan M."/>
            <person name="Sanges R."/>
            <person name="Schmutz J."/>
            <person name="Toseland A."/>
            <person name="Valas R."/>
            <person name="Veluchamy A."/>
            <person name="Ward B.J."/>
            <person name="Allen A."/>
            <person name="Barry K."/>
            <person name="Falciatore A."/>
            <person name="Ferrante M."/>
            <person name="Fortunato A.E."/>
            <person name="Gloeckner G."/>
            <person name="Gruber A."/>
            <person name="Hipkin R."/>
            <person name="Janech M."/>
            <person name="Kroth P."/>
            <person name="Leese F."/>
            <person name="Lindquist E."/>
            <person name="Lyon B.R."/>
            <person name="Martin J."/>
            <person name="Mayer C."/>
            <person name="Parker M."/>
            <person name="Quesneville H."/>
            <person name="Raymond J."/>
            <person name="Uhlig C."/>
            <person name="Valentin K.U."/>
            <person name="Worden A.Z."/>
            <person name="Armbrust E.V."/>
            <person name="Bowler C."/>
            <person name="Green B."/>
            <person name="Moulton V."/>
            <person name="Van Oosterhout C."/>
            <person name="Grigoriev I."/>
        </authorList>
    </citation>
    <scope>NUCLEOTIDE SEQUENCE [LARGE SCALE GENOMIC DNA]</scope>
    <source>
        <strain evidence="2 3">CCMP1102</strain>
    </source>
</reference>
<proteinExistence type="predicted"/>
<gene>
    <name evidence="2" type="ORF">FRACYDRAFT_244169</name>
</gene>
<organism evidence="2 3">
    <name type="scientific">Fragilariopsis cylindrus CCMP1102</name>
    <dbReference type="NCBI Taxonomy" id="635003"/>
    <lineage>
        <taxon>Eukaryota</taxon>
        <taxon>Sar</taxon>
        <taxon>Stramenopiles</taxon>
        <taxon>Ochrophyta</taxon>
        <taxon>Bacillariophyta</taxon>
        <taxon>Bacillariophyceae</taxon>
        <taxon>Bacillariophycidae</taxon>
        <taxon>Bacillariales</taxon>
        <taxon>Bacillariaceae</taxon>
        <taxon>Fragilariopsis</taxon>
    </lineage>
</organism>
<feature type="transmembrane region" description="Helical" evidence="1">
    <location>
        <begin position="67"/>
        <end position="84"/>
    </location>
</feature>
<keyword evidence="1" id="KW-0472">Membrane</keyword>
<accession>A0A1E7F438</accession>
<dbReference type="Proteomes" id="UP000095751">
    <property type="component" value="Unassembled WGS sequence"/>
</dbReference>
<feature type="transmembrane region" description="Helical" evidence="1">
    <location>
        <begin position="204"/>
        <end position="221"/>
    </location>
</feature>
<evidence type="ECO:0000256" key="1">
    <source>
        <dbReference type="SAM" id="Phobius"/>
    </source>
</evidence>
<name>A0A1E7F438_9STRA</name>
<feature type="transmembrane region" description="Helical" evidence="1">
    <location>
        <begin position="174"/>
        <end position="192"/>
    </location>
</feature>
<feature type="transmembrane region" description="Helical" evidence="1">
    <location>
        <begin position="147"/>
        <end position="168"/>
    </location>
</feature>
<keyword evidence="1" id="KW-0812">Transmembrane</keyword>
<dbReference type="AlphaFoldDB" id="A0A1E7F438"/>
<dbReference type="InParanoid" id="A0A1E7F438"/>
<dbReference type="KEGG" id="fcy:FRACYDRAFT_244169"/>
<keyword evidence="3" id="KW-1185">Reference proteome</keyword>
<evidence type="ECO:0000313" key="3">
    <source>
        <dbReference type="Proteomes" id="UP000095751"/>
    </source>
</evidence>
<protein>
    <submittedName>
        <fullName evidence="2">Uncharacterized protein</fullName>
    </submittedName>
</protein>
<feature type="transmembrane region" description="Helical" evidence="1">
    <location>
        <begin position="233"/>
        <end position="251"/>
    </location>
</feature>
<keyword evidence="1" id="KW-1133">Transmembrane helix</keyword>
<dbReference type="OrthoDB" id="46973at2759"/>
<dbReference type="EMBL" id="KV784364">
    <property type="protein sequence ID" value="OEU12896.1"/>
    <property type="molecule type" value="Genomic_DNA"/>
</dbReference>
<sequence length="288" mass="30074">MVLNTDTVIVGAVPAMCMLLMTIIGLKIKVSDNISGALQHFAAGLLLSAVGSELLPTLLNATGFQENLYATIGFFAGMGVLISERAKSLRQSAKAINAEYCDNCETIKEAGHSHGGGEVQPLIVSSSSSSKQKEAAAIVEKALPMSFLAAIIVDACMDGFLIGIAGAAGPSATIIMAGSLSVEMSFVGLTLATACHGMPYSKSIPAALAGPLFLIMGSLLGDVLANQVADDPSMLAAIMGFGTSALLFMVAEELLLEAHEDGEHTWWVDVQLYTGFYWGFMATKFTPE</sequence>